<proteinExistence type="predicted"/>
<comment type="caution">
    <text evidence="2">The sequence shown here is derived from an EMBL/GenBank/DDBJ whole genome shotgun (WGS) entry which is preliminary data.</text>
</comment>
<evidence type="ECO:0000313" key="2">
    <source>
        <dbReference type="EMBL" id="MEA5390678.1"/>
    </source>
</evidence>
<dbReference type="Proteomes" id="UP001304461">
    <property type="component" value="Unassembled WGS sequence"/>
</dbReference>
<sequence length="197" mass="22469">MVVWLLLLLLLLAAVALLLLRRARLRRRSPQLQGRTLFNLTTGDIVQHDGRDWVVEDRLLYDDDGFQWLEYLLRDGTEGRWLSVCEDDWLEVSWLEDVPATELEGLTADFPEHVRCRGQLYHLKETGRASVTAAARVMNRRLTGCRYGDYEGADGRVLSLERWEEGDDPGPPELSLGLRIDPAAPLLLPGDGRSVYR</sequence>
<dbReference type="Pfam" id="PF13785">
    <property type="entry name" value="DUF4178"/>
    <property type="match status" value="1"/>
</dbReference>
<evidence type="ECO:0000313" key="3">
    <source>
        <dbReference type="Proteomes" id="UP001304461"/>
    </source>
</evidence>
<reference evidence="2 3" key="1">
    <citation type="submission" date="2023-12" db="EMBL/GenBank/DDBJ databases">
        <title>Baltic Sea Cyanobacteria.</title>
        <authorList>
            <person name="Delbaje E."/>
            <person name="Fewer D.P."/>
            <person name="Shishido T.K."/>
        </authorList>
    </citation>
    <scope>NUCLEOTIDE SEQUENCE [LARGE SCALE GENOMIC DNA]</scope>
    <source>
        <strain evidence="2 3">UHCC 0139</strain>
    </source>
</reference>
<feature type="domain" description="DUF4178" evidence="1">
    <location>
        <begin position="42"/>
        <end position="182"/>
    </location>
</feature>
<accession>A0ABU5RSE2</accession>
<name>A0ABU5RSE2_9CYAN</name>
<evidence type="ECO:0000259" key="1">
    <source>
        <dbReference type="Pfam" id="PF13785"/>
    </source>
</evidence>
<organism evidence="2 3">
    <name type="scientific">Cyanobium gracile UHCC 0139</name>
    <dbReference type="NCBI Taxonomy" id="3110308"/>
    <lineage>
        <taxon>Bacteria</taxon>
        <taxon>Bacillati</taxon>
        <taxon>Cyanobacteriota</taxon>
        <taxon>Cyanophyceae</taxon>
        <taxon>Synechococcales</taxon>
        <taxon>Prochlorococcaceae</taxon>
        <taxon>Cyanobium</taxon>
    </lineage>
</organism>
<dbReference type="RefSeq" id="WP_323304754.1">
    <property type="nucleotide sequence ID" value="NZ_JAYGHX010000002.1"/>
</dbReference>
<gene>
    <name evidence="2" type="ORF">VB738_05310</name>
</gene>
<protein>
    <submittedName>
        <fullName evidence="2">DUF4178 domain-containing protein</fullName>
    </submittedName>
</protein>
<dbReference type="EMBL" id="JAYGHX010000002">
    <property type="protein sequence ID" value="MEA5390678.1"/>
    <property type="molecule type" value="Genomic_DNA"/>
</dbReference>
<keyword evidence="3" id="KW-1185">Reference proteome</keyword>
<dbReference type="InterPro" id="IPR025235">
    <property type="entry name" value="DUF4178"/>
</dbReference>